<feature type="domain" description="Calcineurin-like phosphoesterase" evidence="3">
    <location>
        <begin position="52"/>
        <end position="241"/>
    </location>
</feature>
<evidence type="ECO:0000313" key="5">
    <source>
        <dbReference type="Proteomes" id="UP000528286"/>
    </source>
</evidence>
<dbReference type="Proteomes" id="UP000528286">
    <property type="component" value="Unassembled WGS sequence"/>
</dbReference>
<dbReference type="InterPro" id="IPR004843">
    <property type="entry name" value="Calcineurin-like_PHP"/>
</dbReference>
<dbReference type="GO" id="GO:0008758">
    <property type="term" value="F:UDP-2,3-diacylglucosamine hydrolase activity"/>
    <property type="evidence" value="ECO:0007669"/>
    <property type="project" value="TreeGrafter"/>
</dbReference>
<protein>
    <recommendedName>
        <fullName evidence="3">Calcineurin-like phosphoesterase domain-containing protein</fullName>
    </recommendedName>
</protein>
<dbReference type="GO" id="GO:0009245">
    <property type="term" value="P:lipid A biosynthetic process"/>
    <property type="evidence" value="ECO:0007669"/>
    <property type="project" value="TreeGrafter"/>
</dbReference>
<dbReference type="GO" id="GO:0046872">
    <property type="term" value="F:metal ion binding"/>
    <property type="evidence" value="ECO:0007669"/>
    <property type="project" value="UniProtKB-KW"/>
</dbReference>
<dbReference type="PANTHER" id="PTHR31302:SF31">
    <property type="entry name" value="PHOSPHODIESTERASE YAEI"/>
    <property type="match status" value="1"/>
</dbReference>
<evidence type="ECO:0000259" key="3">
    <source>
        <dbReference type="Pfam" id="PF00149"/>
    </source>
</evidence>
<name>A0A7W6J1R2_9HYPH</name>
<organism evidence="4 5">
    <name type="scientific">Gellertiella hungarica</name>
    <dbReference type="NCBI Taxonomy" id="1572859"/>
    <lineage>
        <taxon>Bacteria</taxon>
        <taxon>Pseudomonadati</taxon>
        <taxon>Pseudomonadota</taxon>
        <taxon>Alphaproteobacteria</taxon>
        <taxon>Hyphomicrobiales</taxon>
        <taxon>Rhizobiaceae</taxon>
        <taxon>Gellertiella</taxon>
    </lineage>
</organism>
<evidence type="ECO:0000256" key="2">
    <source>
        <dbReference type="ARBA" id="ARBA00022801"/>
    </source>
</evidence>
<sequence>MITRRGVLKLLAGGWFAGLALLGYATGAEAMGRPRATRIRLAPKRWAPGLRLRVAVLSDIHACDPWMGPDRIRAICAEANALQADLILLLGDYATSMKLVTGYPPFAETAAALSTLRARLGVHAILGNHDYWADPDFQEERSETSVMGEALTEAGIPVYVNRAVRIDNDGQPFWLAGLGDQMAYRPSRRFNRRGFVGIDDLETTLSGIADDAPVILMAHEPYVFPAVPERVALTLSGHTHGGQINFFGWAPFVDNPADLAHLYGHYRGEHGDLVVSRGIGCSAIPMRIGAWPEIVLLELGEA</sequence>
<accession>A0A7W6J1R2</accession>
<evidence type="ECO:0000256" key="1">
    <source>
        <dbReference type="ARBA" id="ARBA00022723"/>
    </source>
</evidence>
<comment type="caution">
    <text evidence="4">The sequence shown here is derived from an EMBL/GenBank/DDBJ whole genome shotgun (WGS) entry which is preliminary data.</text>
</comment>
<proteinExistence type="predicted"/>
<dbReference type="PANTHER" id="PTHR31302">
    <property type="entry name" value="TRANSMEMBRANE PROTEIN WITH METALLOPHOSPHOESTERASE DOMAIN-RELATED"/>
    <property type="match status" value="1"/>
</dbReference>
<dbReference type="RefSeq" id="WP_183364357.1">
    <property type="nucleotide sequence ID" value="NZ_JACIEZ010000001.1"/>
</dbReference>
<dbReference type="Gene3D" id="3.60.21.10">
    <property type="match status" value="1"/>
</dbReference>
<dbReference type="InterPro" id="IPR051158">
    <property type="entry name" value="Metallophosphoesterase_sf"/>
</dbReference>
<evidence type="ECO:0000313" key="4">
    <source>
        <dbReference type="EMBL" id="MBB4063163.1"/>
    </source>
</evidence>
<keyword evidence="5" id="KW-1185">Reference proteome</keyword>
<dbReference type="InterPro" id="IPR006311">
    <property type="entry name" value="TAT_signal"/>
</dbReference>
<keyword evidence="2" id="KW-0378">Hydrolase</keyword>
<dbReference type="EMBL" id="JACIEZ010000001">
    <property type="protein sequence ID" value="MBB4063163.1"/>
    <property type="molecule type" value="Genomic_DNA"/>
</dbReference>
<dbReference type="GO" id="GO:0016020">
    <property type="term" value="C:membrane"/>
    <property type="evidence" value="ECO:0007669"/>
    <property type="project" value="GOC"/>
</dbReference>
<reference evidence="4 5" key="1">
    <citation type="submission" date="2020-08" db="EMBL/GenBank/DDBJ databases">
        <title>Genomic Encyclopedia of Type Strains, Phase IV (KMG-IV): sequencing the most valuable type-strain genomes for metagenomic binning, comparative biology and taxonomic classification.</title>
        <authorList>
            <person name="Goeker M."/>
        </authorList>
    </citation>
    <scope>NUCLEOTIDE SEQUENCE [LARGE SCALE GENOMIC DNA]</scope>
    <source>
        <strain evidence="4 5">DSM 29853</strain>
    </source>
</reference>
<dbReference type="InterPro" id="IPR029052">
    <property type="entry name" value="Metallo-depent_PP-like"/>
</dbReference>
<dbReference type="CDD" id="cd07385">
    <property type="entry name" value="MPP_YkuE_C"/>
    <property type="match status" value="1"/>
</dbReference>
<gene>
    <name evidence="4" type="ORF">GGR23_000324</name>
</gene>
<dbReference type="AlphaFoldDB" id="A0A7W6J1R2"/>
<keyword evidence="1" id="KW-0479">Metal-binding</keyword>
<dbReference type="SUPFAM" id="SSF56300">
    <property type="entry name" value="Metallo-dependent phosphatases"/>
    <property type="match status" value="1"/>
</dbReference>
<dbReference type="PROSITE" id="PS51318">
    <property type="entry name" value="TAT"/>
    <property type="match status" value="1"/>
</dbReference>
<dbReference type="Pfam" id="PF00149">
    <property type="entry name" value="Metallophos"/>
    <property type="match status" value="1"/>
</dbReference>